<proteinExistence type="predicted"/>
<dbReference type="PROSITE" id="PS50995">
    <property type="entry name" value="HTH_MARR_2"/>
    <property type="match status" value="1"/>
</dbReference>
<name>A0A8J3UNB4_9ACTN</name>
<reference evidence="2" key="1">
    <citation type="submission" date="2021-01" db="EMBL/GenBank/DDBJ databases">
        <title>Whole genome shotgun sequence of Planotetraspora silvatica NBRC 100141.</title>
        <authorList>
            <person name="Komaki H."/>
            <person name="Tamura T."/>
        </authorList>
    </citation>
    <scope>NUCLEOTIDE SEQUENCE</scope>
    <source>
        <strain evidence="2">NBRC 100141</strain>
    </source>
</reference>
<dbReference type="InterPro" id="IPR000835">
    <property type="entry name" value="HTH_MarR-typ"/>
</dbReference>
<organism evidence="2 3">
    <name type="scientific">Planotetraspora silvatica</name>
    <dbReference type="NCBI Taxonomy" id="234614"/>
    <lineage>
        <taxon>Bacteria</taxon>
        <taxon>Bacillati</taxon>
        <taxon>Actinomycetota</taxon>
        <taxon>Actinomycetes</taxon>
        <taxon>Streptosporangiales</taxon>
        <taxon>Streptosporangiaceae</taxon>
        <taxon>Planotetraspora</taxon>
    </lineage>
</organism>
<sequence length="153" mass="16877">MTATHPQPLSAQEEAAWRALAQAMVVLPRALDADLMASHGMSVSEYGVLVQLSEAPDRQLRMSELASVRSFTPAGMTRIVDRLVAHGFVERRKCPEDGRGSFAVLTEAGFRRLEDAYPSHLASVRRHVMDHVDPADLDAFIRALSHIRESTEG</sequence>
<gene>
    <name evidence="2" type="ORF">Psi02_47620</name>
</gene>
<evidence type="ECO:0000313" key="2">
    <source>
        <dbReference type="EMBL" id="GII48338.1"/>
    </source>
</evidence>
<dbReference type="Proteomes" id="UP000644610">
    <property type="component" value="Unassembled WGS sequence"/>
</dbReference>
<comment type="caution">
    <text evidence="2">The sequence shown here is derived from an EMBL/GenBank/DDBJ whole genome shotgun (WGS) entry which is preliminary data.</text>
</comment>
<dbReference type="RefSeq" id="WP_203977684.1">
    <property type="nucleotide sequence ID" value="NZ_BAAAKY010000033.1"/>
</dbReference>
<dbReference type="GO" id="GO:0003700">
    <property type="term" value="F:DNA-binding transcription factor activity"/>
    <property type="evidence" value="ECO:0007669"/>
    <property type="project" value="InterPro"/>
</dbReference>
<dbReference type="InterPro" id="IPR036388">
    <property type="entry name" value="WH-like_DNA-bd_sf"/>
</dbReference>
<dbReference type="Pfam" id="PF12802">
    <property type="entry name" value="MarR_2"/>
    <property type="match status" value="1"/>
</dbReference>
<dbReference type="GO" id="GO:0006950">
    <property type="term" value="P:response to stress"/>
    <property type="evidence" value="ECO:0007669"/>
    <property type="project" value="TreeGrafter"/>
</dbReference>
<dbReference type="SUPFAM" id="SSF46785">
    <property type="entry name" value="Winged helix' DNA-binding domain"/>
    <property type="match status" value="1"/>
</dbReference>
<dbReference type="PANTHER" id="PTHR33164">
    <property type="entry name" value="TRANSCRIPTIONAL REGULATOR, MARR FAMILY"/>
    <property type="match status" value="1"/>
</dbReference>
<dbReference type="PANTHER" id="PTHR33164:SF99">
    <property type="entry name" value="MARR FAMILY REGULATORY PROTEIN"/>
    <property type="match status" value="1"/>
</dbReference>
<keyword evidence="3" id="KW-1185">Reference proteome</keyword>
<dbReference type="AlphaFoldDB" id="A0A8J3UNB4"/>
<dbReference type="InterPro" id="IPR036390">
    <property type="entry name" value="WH_DNA-bd_sf"/>
</dbReference>
<dbReference type="InterPro" id="IPR039422">
    <property type="entry name" value="MarR/SlyA-like"/>
</dbReference>
<accession>A0A8J3UNB4</accession>
<dbReference type="EMBL" id="BOOQ01000031">
    <property type="protein sequence ID" value="GII48338.1"/>
    <property type="molecule type" value="Genomic_DNA"/>
</dbReference>
<protein>
    <submittedName>
        <fullName evidence="2">MarR family transcriptional regulator</fullName>
    </submittedName>
</protein>
<evidence type="ECO:0000259" key="1">
    <source>
        <dbReference type="PROSITE" id="PS50995"/>
    </source>
</evidence>
<dbReference type="SMART" id="SM00347">
    <property type="entry name" value="HTH_MARR"/>
    <property type="match status" value="1"/>
</dbReference>
<feature type="domain" description="HTH marR-type" evidence="1">
    <location>
        <begin position="13"/>
        <end position="149"/>
    </location>
</feature>
<dbReference type="Gene3D" id="1.10.10.10">
    <property type="entry name" value="Winged helix-like DNA-binding domain superfamily/Winged helix DNA-binding domain"/>
    <property type="match status" value="1"/>
</dbReference>
<evidence type="ECO:0000313" key="3">
    <source>
        <dbReference type="Proteomes" id="UP000644610"/>
    </source>
</evidence>